<proteinExistence type="predicted"/>
<keyword evidence="2" id="KW-0472">Membrane</keyword>
<sequence length="453" mass="50730">MFIRGYEALPKILASDAFALPHQSRDLFSSSSHLLSAANDHETFRLRNGDDSSLPNVISPNSGDTEDFFATVATYYPQHSPLSAMVHILSKETVNLFIAHSEGIPRRKNNRNTKQFRMACLGAAIGEAMLAGLSSKYNDMPSYATCRRTLAFSLCRGSLLYDSALDADTLAKRWVRLRKISRLSISSNTTNAVLLAHELSLKDNIIPSRQKIDFELTKALQNLATGKDNYDLLASTLTYLYPATRHYLYDFKGAFDGRMLAFNQIVEIIKNNSCGIQTDEIAIAFFCNQILPGSFIHAGVLAGIVELFPAALVWYGFMSALTSSSTPQKIDPGLISKLDRDLLESFSFEERPRCDISLDELQVLSTPTLNLNTIRPTQQKALLVALLPGLDIYTRLVNDNDFIENTRRDTEINDLHNRVSRMLEEAIYTLKSSETPKKTPPPKGTSRKFRKDW</sequence>
<keyword evidence="2" id="KW-0812">Transmembrane</keyword>
<evidence type="ECO:0000313" key="3">
    <source>
        <dbReference type="EMBL" id="KAA5842657.1"/>
    </source>
</evidence>
<dbReference type="AlphaFoldDB" id="A0AB34C6S8"/>
<feature type="region of interest" description="Disordered" evidence="1">
    <location>
        <begin position="430"/>
        <end position="453"/>
    </location>
</feature>
<evidence type="ECO:0000256" key="2">
    <source>
        <dbReference type="SAM" id="Phobius"/>
    </source>
</evidence>
<gene>
    <name evidence="3" type="ORF">F2A38_10645</name>
</gene>
<dbReference type="RefSeq" id="WP_150050207.1">
    <property type="nucleotide sequence ID" value="NZ_VWPC01000008.1"/>
</dbReference>
<comment type="caution">
    <text evidence="3">The sequence shown here is derived from an EMBL/GenBank/DDBJ whole genome shotgun (WGS) entry which is preliminary data.</text>
</comment>
<reference evidence="3 4" key="1">
    <citation type="submission" date="2019-09" db="EMBL/GenBank/DDBJ databases">
        <authorList>
            <person name="Vacheron J."/>
            <person name="Dubost A."/>
            <person name="Prigent-Combaret C."/>
            <person name="Muller D."/>
        </authorList>
    </citation>
    <scope>NUCLEOTIDE SEQUENCE [LARGE SCALE GENOMIC DNA]</scope>
    <source>
        <strain evidence="3 4">JV497</strain>
    </source>
</reference>
<evidence type="ECO:0000313" key="4">
    <source>
        <dbReference type="Proteomes" id="UP000323924"/>
    </source>
</evidence>
<name>A0AB34C6S8_9PSED</name>
<evidence type="ECO:0000256" key="1">
    <source>
        <dbReference type="SAM" id="MobiDB-lite"/>
    </source>
</evidence>
<keyword evidence="2" id="KW-1133">Transmembrane helix</keyword>
<dbReference type="Proteomes" id="UP000323924">
    <property type="component" value="Unassembled WGS sequence"/>
</dbReference>
<organism evidence="3 4">
    <name type="scientific">Pseudomonas chlororaphis</name>
    <dbReference type="NCBI Taxonomy" id="587753"/>
    <lineage>
        <taxon>Bacteria</taxon>
        <taxon>Pseudomonadati</taxon>
        <taxon>Pseudomonadota</taxon>
        <taxon>Gammaproteobacteria</taxon>
        <taxon>Pseudomonadales</taxon>
        <taxon>Pseudomonadaceae</taxon>
        <taxon>Pseudomonas</taxon>
    </lineage>
</organism>
<dbReference type="EMBL" id="VWPC01000008">
    <property type="protein sequence ID" value="KAA5842657.1"/>
    <property type="molecule type" value="Genomic_DNA"/>
</dbReference>
<accession>A0AB34C6S8</accession>
<protein>
    <submittedName>
        <fullName evidence="3">Uncharacterized protein</fullName>
    </submittedName>
</protein>
<feature type="transmembrane region" description="Helical" evidence="2">
    <location>
        <begin position="295"/>
        <end position="317"/>
    </location>
</feature>